<dbReference type="RefSeq" id="WP_345431964.1">
    <property type="nucleotide sequence ID" value="NZ_BAABHK010000004.1"/>
</dbReference>
<gene>
    <name evidence="2" type="ORF">GCM10023196_035790</name>
</gene>
<organism evidence="2 3">
    <name type="scientific">Actinoallomurus vinaceus</name>
    <dbReference type="NCBI Taxonomy" id="1080074"/>
    <lineage>
        <taxon>Bacteria</taxon>
        <taxon>Bacillati</taxon>
        <taxon>Actinomycetota</taxon>
        <taxon>Actinomycetes</taxon>
        <taxon>Streptosporangiales</taxon>
        <taxon>Thermomonosporaceae</taxon>
        <taxon>Actinoallomurus</taxon>
    </lineage>
</organism>
<evidence type="ECO:0000313" key="2">
    <source>
        <dbReference type="EMBL" id="GAA4626661.1"/>
    </source>
</evidence>
<keyword evidence="3" id="KW-1185">Reference proteome</keyword>
<accession>A0ABP8UAE4</accession>
<dbReference type="Proteomes" id="UP001501442">
    <property type="component" value="Unassembled WGS sequence"/>
</dbReference>
<proteinExistence type="predicted"/>
<protein>
    <submittedName>
        <fullName evidence="2">Uncharacterized protein</fullName>
    </submittedName>
</protein>
<sequence length="110" mass="12535">MSEQPYVRAEFVRKPPAADPEPDIAFTHDEAASDDPASVLPSRTEHYRIQRGPLDERWEWVEIVRFGQPDPEYVRGPCKHLEVVPVESGGEIVAHLCTTCDTQLPKEWKP</sequence>
<reference evidence="3" key="1">
    <citation type="journal article" date="2019" name="Int. J. Syst. Evol. Microbiol.">
        <title>The Global Catalogue of Microorganisms (GCM) 10K type strain sequencing project: providing services to taxonomists for standard genome sequencing and annotation.</title>
        <authorList>
            <consortium name="The Broad Institute Genomics Platform"/>
            <consortium name="The Broad Institute Genome Sequencing Center for Infectious Disease"/>
            <person name="Wu L."/>
            <person name="Ma J."/>
        </authorList>
    </citation>
    <scope>NUCLEOTIDE SEQUENCE [LARGE SCALE GENOMIC DNA]</scope>
    <source>
        <strain evidence="3">JCM 17939</strain>
    </source>
</reference>
<evidence type="ECO:0000256" key="1">
    <source>
        <dbReference type="SAM" id="MobiDB-lite"/>
    </source>
</evidence>
<dbReference type="EMBL" id="BAABHK010000004">
    <property type="protein sequence ID" value="GAA4626661.1"/>
    <property type="molecule type" value="Genomic_DNA"/>
</dbReference>
<name>A0ABP8UAE4_9ACTN</name>
<feature type="region of interest" description="Disordered" evidence="1">
    <location>
        <begin position="13"/>
        <end position="39"/>
    </location>
</feature>
<evidence type="ECO:0000313" key="3">
    <source>
        <dbReference type="Proteomes" id="UP001501442"/>
    </source>
</evidence>
<comment type="caution">
    <text evidence="2">The sequence shown here is derived from an EMBL/GenBank/DDBJ whole genome shotgun (WGS) entry which is preliminary data.</text>
</comment>